<evidence type="ECO:0000256" key="8">
    <source>
        <dbReference type="ARBA" id="ARBA00023170"/>
    </source>
</evidence>
<evidence type="ECO:0000256" key="5">
    <source>
        <dbReference type="ARBA" id="ARBA00022729"/>
    </source>
</evidence>
<feature type="chain" id="PRO_5047224784" evidence="12">
    <location>
        <begin position="23"/>
        <end position="786"/>
    </location>
</feature>
<dbReference type="RefSeq" id="WP_378988525.1">
    <property type="nucleotide sequence ID" value="NZ_JBHSBW010000016.1"/>
</dbReference>
<dbReference type="Pfam" id="PF13715">
    <property type="entry name" value="CarbopepD_reg_2"/>
    <property type="match status" value="1"/>
</dbReference>
<keyword evidence="5 12" id="KW-0732">Signal</keyword>
<dbReference type="Pfam" id="PF00593">
    <property type="entry name" value="TonB_dep_Rec_b-barrel"/>
    <property type="match status" value="1"/>
</dbReference>
<accession>A0ABV8PHC1</accession>
<dbReference type="InterPro" id="IPR012910">
    <property type="entry name" value="Plug_dom"/>
</dbReference>
<feature type="signal peptide" evidence="12">
    <location>
        <begin position="1"/>
        <end position="22"/>
    </location>
</feature>
<evidence type="ECO:0000256" key="4">
    <source>
        <dbReference type="ARBA" id="ARBA00022692"/>
    </source>
</evidence>
<dbReference type="InterPro" id="IPR008969">
    <property type="entry name" value="CarboxyPept-like_regulatory"/>
</dbReference>
<feature type="domain" description="TonB-dependent receptor plug" evidence="14">
    <location>
        <begin position="125"/>
        <end position="224"/>
    </location>
</feature>
<evidence type="ECO:0000256" key="10">
    <source>
        <dbReference type="PROSITE-ProRule" id="PRU01360"/>
    </source>
</evidence>
<dbReference type="Pfam" id="PF07715">
    <property type="entry name" value="Plug"/>
    <property type="match status" value="1"/>
</dbReference>
<evidence type="ECO:0000256" key="3">
    <source>
        <dbReference type="ARBA" id="ARBA00022452"/>
    </source>
</evidence>
<evidence type="ECO:0000256" key="2">
    <source>
        <dbReference type="ARBA" id="ARBA00022448"/>
    </source>
</evidence>
<keyword evidence="16" id="KW-1185">Reference proteome</keyword>
<keyword evidence="9 10" id="KW-0998">Cell outer membrane</keyword>
<name>A0ABV8PHC1_9SPHI</name>
<feature type="domain" description="TonB-dependent receptor-like beta-barrel" evidence="13">
    <location>
        <begin position="325"/>
        <end position="746"/>
    </location>
</feature>
<dbReference type="Gene3D" id="2.60.40.1120">
    <property type="entry name" value="Carboxypeptidase-like, regulatory domain"/>
    <property type="match status" value="1"/>
</dbReference>
<evidence type="ECO:0000259" key="14">
    <source>
        <dbReference type="Pfam" id="PF07715"/>
    </source>
</evidence>
<keyword evidence="3 10" id="KW-1134">Transmembrane beta strand</keyword>
<proteinExistence type="inferred from homology"/>
<dbReference type="Gene3D" id="2.170.130.10">
    <property type="entry name" value="TonB-dependent receptor, plug domain"/>
    <property type="match status" value="1"/>
</dbReference>
<dbReference type="PANTHER" id="PTHR30069:SF29">
    <property type="entry name" value="HEMOGLOBIN AND HEMOGLOBIN-HAPTOGLOBIN-BINDING PROTEIN 1-RELATED"/>
    <property type="match status" value="1"/>
</dbReference>
<keyword evidence="6 11" id="KW-0798">TonB box</keyword>
<evidence type="ECO:0000313" key="15">
    <source>
        <dbReference type="EMBL" id="MFC4213377.1"/>
    </source>
</evidence>
<reference evidence="16" key="1">
    <citation type="journal article" date="2019" name="Int. J. Syst. Evol. Microbiol.">
        <title>The Global Catalogue of Microorganisms (GCM) 10K type strain sequencing project: providing services to taxonomists for standard genome sequencing and annotation.</title>
        <authorList>
            <consortium name="The Broad Institute Genomics Platform"/>
            <consortium name="The Broad Institute Genome Sequencing Center for Infectious Disease"/>
            <person name="Wu L."/>
            <person name="Ma J."/>
        </authorList>
    </citation>
    <scope>NUCLEOTIDE SEQUENCE [LARGE SCALE GENOMIC DNA]</scope>
    <source>
        <strain evidence="16">CCM 8691</strain>
    </source>
</reference>
<evidence type="ECO:0000256" key="7">
    <source>
        <dbReference type="ARBA" id="ARBA00023136"/>
    </source>
</evidence>
<protein>
    <submittedName>
        <fullName evidence="15">TonB-dependent receptor</fullName>
    </submittedName>
</protein>
<comment type="caution">
    <text evidence="15">The sequence shown here is derived from an EMBL/GenBank/DDBJ whole genome shotgun (WGS) entry which is preliminary data.</text>
</comment>
<evidence type="ECO:0000256" key="1">
    <source>
        <dbReference type="ARBA" id="ARBA00004571"/>
    </source>
</evidence>
<dbReference type="InterPro" id="IPR039426">
    <property type="entry name" value="TonB-dep_rcpt-like"/>
</dbReference>
<comment type="subcellular location">
    <subcellularLocation>
        <location evidence="1 10">Cell outer membrane</location>
        <topology evidence="1 10">Multi-pass membrane protein</topology>
    </subcellularLocation>
</comment>
<evidence type="ECO:0000256" key="11">
    <source>
        <dbReference type="RuleBase" id="RU003357"/>
    </source>
</evidence>
<dbReference type="SUPFAM" id="SSF49464">
    <property type="entry name" value="Carboxypeptidase regulatory domain-like"/>
    <property type="match status" value="1"/>
</dbReference>
<evidence type="ECO:0000256" key="6">
    <source>
        <dbReference type="ARBA" id="ARBA00023077"/>
    </source>
</evidence>
<evidence type="ECO:0000256" key="12">
    <source>
        <dbReference type="SAM" id="SignalP"/>
    </source>
</evidence>
<dbReference type="PANTHER" id="PTHR30069">
    <property type="entry name" value="TONB-DEPENDENT OUTER MEMBRANE RECEPTOR"/>
    <property type="match status" value="1"/>
</dbReference>
<sequence length="786" mass="86735">MNTFLRLFSLFLFFISSINSQAQNCQLKVSGYVLNSKDKTPLTGASVSISSSGTTVLTDSNGYFALSNLCQGNYDIHVSNVGFAEKHIVFTLGANKELQVVLNPKTTTLKSVEVRGTKTEARPLQTTSQLTGTALEMTKGVSLGEALKAIAGVNSIQTGPNISKPIIQGLYGNRVLVYNAGVRQEGQQWGSEHAPEVDPFIASQLTVIKGAASVMYGADAIGGVVLVEPAPLGYRSGLGGNLHLVGMSNSGLGAFSGSLEGSSGKNNEFSWRAQGTGRIAGNSKTANYYLKNTGLREYNGALTLGYRKNSFSAELYASSFNTKLGIFSGSNVGSTEDRDNAIGRNEPLDIYKSDLNYTIERPYQEVNHHIAKIKGSYRFEDVGTISVQYSYQQNFRKEFDVVRGSSEDTYQYRFDLSTQVADISFEHKKLLGMVGKIGVNAIYQQNFYDGAYLIPFFNSLNGAAYFIERYSSGNLSLEAGFRYDHKNMDVTKRVNPRDSNSPFEYPEFRFSQVSGTVGASYQLPHAFKLTSTIAKGWRPPAINELFIEGVHQGNASFERGDRSLKEESSISLSAGLVRQTGKLTGEFNVYRNLIDNYIYLQPQLDAQGKPIFEITQRGGFLSNKFVQLDARFTGADLSLAYELNRHFTFLGKYAMVRAYDKKSGDHLIYIPADKVSGTLSYHLLETKGLGKTTFELSATHVSKQSRVRDNQDFAPAPSAYTLLDADISSTLKVRGNEWNISLSVNNALNTEYRDYLNRFRYYSADLGRNITLRLKIPFGNNKNSNN</sequence>
<comment type="similarity">
    <text evidence="10 11">Belongs to the TonB-dependent receptor family.</text>
</comment>
<gene>
    <name evidence="15" type="ORF">ACFOWA_19450</name>
</gene>
<dbReference type="InterPro" id="IPR000531">
    <property type="entry name" value="Beta-barrel_TonB"/>
</dbReference>
<dbReference type="InterPro" id="IPR037066">
    <property type="entry name" value="Plug_dom_sf"/>
</dbReference>
<keyword evidence="2 10" id="KW-0813">Transport</keyword>
<dbReference type="InterPro" id="IPR036942">
    <property type="entry name" value="Beta-barrel_TonB_sf"/>
</dbReference>
<keyword evidence="8 15" id="KW-0675">Receptor</keyword>
<evidence type="ECO:0000313" key="16">
    <source>
        <dbReference type="Proteomes" id="UP001595789"/>
    </source>
</evidence>
<dbReference type="Gene3D" id="2.40.170.20">
    <property type="entry name" value="TonB-dependent receptor, beta-barrel domain"/>
    <property type="match status" value="1"/>
</dbReference>
<dbReference type="SUPFAM" id="SSF56935">
    <property type="entry name" value="Porins"/>
    <property type="match status" value="1"/>
</dbReference>
<evidence type="ECO:0000256" key="9">
    <source>
        <dbReference type="ARBA" id="ARBA00023237"/>
    </source>
</evidence>
<keyword evidence="7 10" id="KW-0472">Membrane</keyword>
<dbReference type="PROSITE" id="PS52016">
    <property type="entry name" value="TONB_DEPENDENT_REC_3"/>
    <property type="match status" value="1"/>
</dbReference>
<dbReference type="Proteomes" id="UP001595789">
    <property type="component" value="Unassembled WGS sequence"/>
</dbReference>
<organism evidence="15 16">
    <name type="scientific">Pedobacter lithocola</name>
    <dbReference type="NCBI Taxonomy" id="1908239"/>
    <lineage>
        <taxon>Bacteria</taxon>
        <taxon>Pseudomonadati</taxon>
        <taxon>Bacteroidota</taxon>
        <taxon>Sphingobacteriia</taxon>
        <taxon>Sphingobacteriales</taxon>
        <taxon>Sphingobacteriaceae</taxon>
        <taxon>Pedobacter</taxon>
    </lineage>
</organism>
<evidence type="ECO:0000259" key="13">
    <source>
        <dbReference type="Pfam" id="PF00593"/>
    </source>
</evidence>
<keyword evidence="4 10" id="KW-0812">Transmembrane</keyword>
<dbReference type="EMBL" id="JBHSBW010000016">
    <property type="protein sequence ID" value="MFC4213377.1"/>
    <property type="molecule type" value="Genomic_DNA"/>
</dbReference>